<dbReference type="Proteomes" id="UP000191039">
    <property type="component" value="Unassembled WGS sequence"/>
</dbReference>
<dbReference type="InterPro" id="IPR050237">
    <property type="entry name" value="ATP-dep_AMP-bd_enzyme"/>
</dbReference>
<dbReference type="EMBL" id="MIJD01000128">
    <property type="protein sequence ID" value="OPE53810.1"/>
    <property type="molecule type" value="Genomic_DNA"/>
</dbReference>
<accession>A0A1Q4HBU4</accession>
<comment type="caution">
    <text evidence="3">The sequence shown here is derived from an EMBL/GenBank/DDBJ whole genome shotgun (WGS) entry which is preliminary data.</text>
</comment>
<dbReference type="OrthoDB" id="2579187at2"/>
<gene>
    <name evidence="3" type="ORF">BV510_13580</name>
    <name evidence="4" type="ORF">CRI78_26220</name>
</gene>
<dbReference type="Gene3D" id="3.40.50.12780">
    <property type="entry name" value="N-terminal domain of ligase-like"/>
    <property type="match status" value="1"/>
</dbReference>
<evidence type="ECO:0000313" key="3">
    <source>
        <dbReference type="EMBL" id="OPE53810.1"/>
    </source>
</evidence>
<feature type="domain" description="AMP-dependent synthetase/ligase" evidence="1">
    <location>
        <begin position="14"/>
        <end position="346"/>
    </location>
</feature>
<evidence type="ECO:0000313" key="5">
    <source>
        <dbReference type="Proteomes" id="UP000191039"/>
    </source>
</evidence>
<name>A0A1Q4HBU4_9MYCO</name>
<evidence type="ECO:0000259" key="2">
    <source>
        <dbReference type="Pfam" id="PF13193"/>
    </source>
</evidence>
<dbReference type="PANTHER" id="PTHR43767">
    <property type="entry name" value="LONG-CHAIN-FATTY-ACID--COA LIGASE"/>
    <property type="match status" value="1"/>
</dbReference>
<dbReference type="GO" id="GO:0016878">
    <property type="term" value="F:acid-thiol ligase activity"/>
    <property type="evidence" value="ECO:0007669"/>
    <property type="project" value="UniProtKB-ARBA"/>
</dbReference>
<evidence type="ECO:0000313" key="6">
    <source>
        <dbReference type="Proteomes" id="UP000220340"/>
    </source>
</evidence>
<dbReference type="InterPro" id="IPR042099">
    <property type="entry name" value="ANL_N_sf"/>
</dbReference>
<evidence type="ECO:0000259" key="1">
    <source>
        <dbReference type="Pfam" id="PF00501"/>
    </source>
</evidence>
<dbReference type="InterPro" id="IPR000873">
    <property type="entry name" value="AMP-dep_synth/lig_dom"/>
</dbReference>
<evidence type="ECO:0000313" key="4">
    <source>
        <dbReference type="EMBL" id="PEG51546.1"/>
    </source>
</evidence>
<dbReference type="STRING" id="1801.BRW64_16080"/>
<dbReference type="EMBL" id="PDCR01000049">
    <property type="protein sequence ID" value="PEG51546.1"/>
    <property type="molecule type" value="Genomic_DNA"/>
</dbReference>
<evidence type="ECO:0008006" key="7">
    <source>
        <dbReference type="Google" id="ProtNLM"/>
    </source>
</evidence>
<reference evidence="3 5" key="1">
    <citation type="submission" date="2016-09" db="EMBL/GenBank/DDBJ databases">
        <title>genome sequences of unsequenced Mycobacteria.</title>
        <authorList>
            <person name="Greninger A.L."/>
            <person name="Jerome K.R."/>
            <person name="Mcnair B."/>
            <person name="Wallis C."/>
            <person name="Fang F."/>
        </authorList>
    </citation>
    <scope>NUCLEOTIDE SEQUENCE [LARGE SCALE GENOMIC DNA]</scope>
    <source>
        <strain evidence="3 5">BM1</strain>
    </source>
</reference>
<dbReference type="InterPro" id="IPR045851">
    <property type="entry name" value="AMP-bd_C_sf"/>
</dbReference>
<proteinExistence type="predicted"/>
<feature type="domain" description="AMP-binding enzyme C-terminal" evidence="2">
    <location>
        <begin position="406"/>
        <end position="480"/>
    </location>
</feature>
<dbReference type="AlphaFoldDB" id="A0A1Q4HBU4"/>
<dbReference type="InterPro" id="IPR020845">
    <property type="entry name" value="AMP-binding_CS"/>
</dbReference>
<keyword evidence="6" id="KW-1185">Reference proteome</keyword>
<dbReference type="PANTHER" id="PTHR43767:SF1">
    <property type="entry name" value="NONRIBOSOMAL PEPTIDE SYNTHASE PES1 (EUROFUNG)-RELATED"/>
    <property type="match status" value="1"/>
</dbReference>
<dbReference type="PROSITE" id="PS00455">
    <property type="entry name" value="AMP_BINDING"/>
    <property type="match status" value="1"/>
</dbReference>
<dbReference type="Pfam" id="PF13193">
    <property type="entry name" value="AMP-binding_C"/>
    <property type="match status" value="1"/>
</dbReference>
<dbReference type="Proteomes" id="UP000220340">
    <property type="component" value="Unassembled WGS sequence"/>
</dbReference>
<dbReference type="RefSeq" id="WP_073857264.1">
    <property type="nucleotide sequence ID" value="NZ_BAAATC010000021.1"/>
</dbReference>
<protein>
    <recommendedName>
        <fullName evidence="7">ATP-dependent acyl-CoA ligase</fullName>
    </recommendedName>
</protein>
<sequence length="505" mass="54870">MPESDTILELLLRGAATWPDRPLVKFEGGVTWTWQDSLEAGRSAAAVLAAQGVGPGDRVMILLSNGPGWIRTWWGATLLGAVIAPVNPAYRGQMLTNACERIDPTVVVAEEAEAQNLSPHWARRQVDPALLCEAGDLAVPPTPVVLPSDPHCLLLTSGTTGPSKASISTHAYFCGVVDWLIEGAGLTEKSVFQADLPWFHLSAFAPSVQMLRVGGTIVVRRSPAMSTYWRTAKELGSTFAVAPGTVAQYLESRPVSVEDRDHSMEFLLAAPLPSDAEGFIERFGLRGLCTAYGSTETSMVITKVIDQSVPAGSCGTVRAGFHARVIDDEGRDVPPGTIGELIVRSDERILMSLGYQGDTAATEAAWRDGWYHTGDAVSADADGFYYFHDRYKDSLRRRGENISSFEVEREVLAFPGIDEVACVAHPGEYAGDDEVKVFIVPEPGREIRLAEVVEFLGERLPAFMQPRYLELADALPKTPTSRVRKHLLRDQGNSAATYDRLSSTV</sequence>
<reference evidence="4 6" key="2">
    <citation type="submission" date="2017-10" db="EMBL/GenBank/DDBJ databases">
        <title>The new phylogeny of genus Mycobacterium.</title>
        <authorList>
            <person name="Tortoli E."/>
            <person name="Trovato A."/>
            <person name="Cirillo D.M."/>
        </authorList>
    </citation>
    <scope>NUCLEOTIDE SEQUENCE [LARGE SCALE GENOMIC DNA]</scope>
    <source>
        <strain evidence="4 6">IP141170001</strain>
    </source>
</reference>
<dbReference type="Pfam" id="PF00501">
    <property type="entry name" value="AMP-binding"/>
    <property type="match status" value="1"/>
</dbReference>
<organism evidence="3 5">
    <name type="scientific">Mycolicibacterium diernhoferi</name>
    <dbReference type="NCBI Taxonomy" id="1801"/>
    <lineage>
        <taxon>Bacteria</taxon>
        <taxon>Bacillati</taxon>
        <taxon>Actinomycetota</taxon>
        <taxon>Actinomycetes</taxon>
        <taxon>Mycobacteriales</taxon>
        <taxon>Mycobacteriaceae</taxon>
        <taxon>Mycolicibacterium</taxon>
    </lineage>
</organism>
<dbReference type="InterPro" id="IPR025110">
    <property type="entry name" value="AMP-bd_C"/>
</dbReference>
<dbReference type="Gene3D" id="3.30.300.30">
    <property type="match status" value="1"/>
</dbReference>
<dbReference type="SUPFAM" id="SSF56801">
    <property type="entry name" value="Acetyl-CoA synthetase-like"/>
    <property type="match status" value="1"/>
</dbReference>